<gene>
    <name evidence="1" type="ORF">KIL84_007529</name>
</gene>
<evidence type="ECO:0000313" key="1">
    <source>
        <dbReference type="EMBL" id="KAH1171911.1"/>
    </source>
</evidence>
<accession>A0A9D3X301</accession>
<dbReference type="Proteomes" id="UP000827986">
    <property type="component" value="Unassembled WGS sequence"/>
</dbReference>
<dbReference type="EMBL" id="JAHDVG010000483">
    <property type="protein sequence ID" value="KAH1171911.1"/>
    <property type="molecule type" value="Genomic_DNA"/>
</dbReference>
<sequence length="115" mass="12462">MLPSCPNCASDILTEMQLSPWKAQILGENGNKKISTIHQLPMPGFTGVLWRQLEMDAAGELDAGDANHLIPTDGEFKGELFLCEASDSIFLLLGLMSHSLGKVICLVNTNSAFKD</sequence>
<evidence type="ECO:0000313" key="2">
    <source>
        <dbReference type="Proteomes" id="UP000827986"/>
    </source>
</evidence>
<protein>
    <submittedName>
        <fullName evidence="1">Uncharacterized protein</fullName>
    </submittedName>
</protein>
<name>A0A9D3X301_9SAUR</name>
<dbReference type="AlphaFoldDB" id="A0A9D3X301"/>
<reference evidence="1" key="1">
    <citation type="submission" date="2021-09" db="EMBL/GenBank/DDBJ databases">
        <title>The genome of Mauremys mutica provides insights into the evolution of semi-aquatic lifestyle.</title>
        <authorList>
            <person name="Gong S."/>
            <person name="Gao Y."/>
        </authorList>
    </citation>
    <scope>NUCLEOTIDE SEQUENCE</scope>
    <source>
        <strain evidence="1">MM-2020</strain>
        <tissue evidence="1">Muscle</tissue>
    </source>
</reference>
<proteinExistence type="predicted"/>
<organism evidence="1 2">
    <name type="scientific">Mauremys mutica</name>
    <name type="common">yellowpond turtle</name>
    <dbReference type="NCBI Taxonomy" id="74926"/>
    <lineage>
        <taxon>Eukaryota</taxon>
        <taxon>Metazoa</taxon>
        <taxon>Chordata</taxon>
        <taxon>Craniata</taxon>
        <taxon>Vertebrata</taxon>
        <taxon>Euteleostomi</taxon>
        <taxon>Archelosauria</taxon>
        <taxon>Testudinata</taxon>
        <taxon>Testudines</taxon>
        <taxon>Cryptodira</taxon>
        <taxon>Durocryptodira</taxon>
        <taxon>Testudinoidea</taxon>
        <taxon>Geoemydidae</taxon>
        <taxon>Geoemydinae</taxon>
        <taxon>Mauremys</taxon>
    </lineage>
</organism>
<comment type="caution">
    <text evidence="1">The sequence shown here is derived from an EMBL/GenBank/DDBJ whole genome shotgun (WGS) entry which is preliminary data.</text>
</comment>
<keyword evidence="2" id="KW-1185">Reference proteome</keyword>